<evidence type="ECO:0000256" key="3">
    <source>
        <dbReference type="ARBA" id="ARBA00022737"/>
    </source>
</evidence>
<dbReference type="PANTHER" id="PTHR24373:SF261">
    <property type="entry name" value="VASORIN"/>
    <property type="match status" value="1"/>
</dbReference>
<proteinExistence type="predicted"/>
<sequence length="279" mass="32102">MEMMFARTARNMLRIVMMIVILNICRETMADVDENEMFIDYRFQNLTSFATTDLPQDAASDIVYLSLRGNDLKRIHNDLSQLPNLERLILSENPQLTFPIDGSPFLKSRSLIDLDCESCDVKVIYSGSLRRLPLLETLRLPNNGIRMIGKRAFQHNPNMQVLDLRQNKLTTMPSTILVGLHKMKLLDLSDNRDLAPQKDQPFLESNSLKVLKCNNCGFSTTEVITFSKLYNLKEFHLAGNRHLVAPCLLPFQAPLRKNPMKIITDCKRCMKRKFLPENN</sequence>
<dbReference type="RefSeq" id="XP_062709979.1">
    <property type="nucleotide sequence ID" value="XM_062853995.1"/>
</dbReference>
<dbReference type="EnsemblMetazoa" id="AALFPA23_019514.R28708">
    <property type="protein sequence ID" value="AALFPA23_019514.P28708"/>
    <property type="gene ID" value="AALFPA23_019514"/>
</dbReference>
<dbReference type="PANTHER" id="PTHR24373">
    <property type="entry name" value="SLIT RELATED LEUCINE-RICH REPEAT NEURONAL PROTEIN"/>
    <property type="match status" value="1"/>
</dbReference>
<dbReference type="InterPro" id="IPR032675">
    <property type="entry name" value="LRR_dom_sf"/>
</dbReference>
<accession>A0ABM1ZL39</accession>
<keyword evidence="2 4" id="KW-0732">Signal</keyword>
<keyword evidence="3" id="KW-0677">Repeat</keyword>
<reference evidence="6" key="1">
    <citation type="journal article" date="2015" name="Proc. Natl. Acad. Sci. U.S.A.">
        <title>Genome sequence of the Asian Tiger mosquito, Aedes albopictus, reveals insights into its biology, genetics, and evolution.</title>
        <authorList>
            <person name="Chen X.G."/>
            <person name="Jiang X."/>
            <person name="Gu J."/>
            <person name="Xu M."/>
            <person name="Wu Y."/>
            <person name="Deng Y."/>
            <person name="Zhang C."/>
            <person name="Bonizzoni M."/>
            <person name="Dermauw W."/>
            <person name="Vontas J."/>
            <person name="Armbruster P."/>
            <person name="Huang X."/>
            <person name="Yang Y."/>
            <person name="Zhang H."/>
            <person name="He W."/>
            <person name="Peng H."/>
            <person name="Liu Y."/>
            <person name="Wu K."/>
            <person name="Chen J."/>
            <person name="Lirakis M."/>
            <person name="Topalis P."/>
            <person name="Van Leeuwen T."/>
            <person name="Hall A.B."/>
            <person name="Jiang X."/>
            <person name="Thorpe C."/>
            <person name="Mueller R.L."/>
            <person name="Sun C."/>
            <person name="Waterhouse R.M."/>
            <person name="Yan G."/>
            <person name="Tu Z.J."/>
            <person name="Fang X."/>
            <person name="James A.A."/>
        </authorList>
    </citation>
    <scope>NUCLEOTIDE SEQUENCE [LARGE SCALE GENOMIC DNA]</scope>
    <source>
        <strain evidence="6">Foshan</strain>
    </source>
</reference>
<dbReference type="EnsemblMetazoa" id="AALFPA23_019514.R28709">
    <property type="protein sequence ID" value="AALFPA23_019514.P28709"/>
    <property type="gene ID" value="AALFPA23_019514"/>
</dbReference>
<dbReference type="Pfam" id="PF13855">
    <property type="entry name" value="LRR_8"/>
    <property type="match status" value="1"/>
</dbReference>
<evidence type="ECO:0008006" key="7">
    <source>
        <dbReference type="Google" id="ProtNLM"/>
    </source>
</evidence>
<dbReference type="RefSeq" id="XP_062709981.1">
    <property type="nucleotide sequence ID" value="XM_062853997.1"/>
</dbReference>
<evidence type="ECO:0000256" key="4">
    <source>
        <dbReference type="SAM" id="SignalP"/>
    </source>
</evidence>
<keyword evidence="1" id="KW-0433">Leucine-rich repeat</keyword>
<dbReference type="InterPro" id="IPR050328">
    <property type="entry name" value="Dev_Immune_Receptor"/>
</dbReference>
<feature type="signal peptide" evidence="4">
    <location>
        <begin position="1"/>
        <end position="30"/>
    </location>
</feature>
<dbReference type="Gene3D" id="3.80.10.10">
    <property type="entry name" value="Ribonuclease Inhibitor"/>
    <property type="match status" value="1"/>
</dbReference>
<evidence type="ECO:0000313" key="5">
    <source>
        <dbReference type="EnsemblMetazoa" id="AALFPA23_019514.P28710"/>
    </source>
</evidence>
<dbReference type="InterPro" id="IPR003591">
    <property type="entry name" value="Leu-rich_rpt_typical-subtyp"/>
</dbReference>
<dbReference type="Proteomes" id="UP000069940">
    <property type="component" value="Unassembled WGS sequence"/>
</dbReference>
<dbReference type="SUPFAM" id="SSF52058">
    <property type="entry name" value="L domain-like"/>
    <property type="match status" value="1"/>
</dbReference>
<name>A0ABM1ZL39_AEDAL</name>
<dbReference type="InterPro" id="IPR001611">
    <property type="entry name" value="Leu-rich_rpt"/>
</dbReference>
<keyword evidence="6" id="KW-1185">Reference proteome</keyword>
<organism evidence="5 6">
    <name type="scientific">Aedes albopictus</name>
    <name type="common">Asian tiger mosquito</name>
    <name type="synonym">Stegomyia albopicta</name>
    <dbReference type="NCBI Taxonomy" id="7160"/>
    <lineage>
        <taxon>Eukaryota</taxon>
        <taxon>Metazoa</taxon>
        <taxon>Ecdysozoa</taxon>
        <taxon>Arthropoda</taxon>
        <taxon>Hexapoda</taxon>
        <taxon>Insecta</taxon>
        <taxon>Pterygota</taxon>
        <taxon>Neoptera</taxon>
        <taxon>Endopterygota</taxon>
        <taxon>Diptera</taxon>
        <taxon>Nematocera</taxon>
        <taxon>Culicoidea</taxon>
        <taxon>Culicidae</taxon>
        <taxon>Culicinae</taxon>
        <taxon>Aedini</taxon>
        <taxon>Aedes</taxon>
        <taxon>Stegomyia</taxon>
    </lineage>
</organism>
<reference evidence="5" key="2">
    <citation type="submission" date="2025-05" db="UniProtKB">
        <authorList>
            <consortium name="EnsemblMetazoa"/>
        </authorList>
    </citation>
    <scope>IDENTIFICATION</scope>
    <source>
        <strain evidence="5">Foshan</strain>
    </source>
</reference>
<evidence type="ECO:0000256" key="1">
    <source>
        <dbReference type="ARBA" id="ARBA00022614"/>
    </source>
</evidence>
<dbReference type="EnsemblMetazoa" id="AALFPA23_019514.R28710">
    <property type="protein sequence ID" value="AALFPA23_019514.P28710"/>
    <property type="gene ID" value="AALFPA23_019514"/>
</dbReference>
<dbReference type="SMART" id="SM00369">
    <property type="entry name" value="LRR_TYP"/>
    <property type="match status" value="2"/>
</dbReference>
<dbReference type="GeneID" id="134288628"/>
<evidence type="ECO:0000313" key="6">
    <source>
        <dbReference type="Proteomes" id="UP000069940"/>
    </source>
</evidence>
<dbReference type="RefSeq" id="XP_062709980.1">
    <property type="nucleotide sequence ID" value="XM_062853996.1"/>
</dbReference>
<feature type="chain" id="PRO_5045023651" description="Leucine-rich repeat protein" evidence="4">
    <location>
        <begin position="31"/>
        <end position="279"/>
    </location>
</feature>
<protein>
    <recommendedName>
        <fullName evidence="7">Leucine-rich repeat protein</fullName>
    </recommendedName>
</protein>
<evidence type="ECO:0000256" key="2">
    <source>
        <dbReference type="ARBA" id="ARBA00022729"/>
    </source>
</evidence>